<evidence type="ECO:0000256" key="3">
    <source>
        <dbReference type="ARBA" id="ARBA00023315"/>
    </source>
</evidence>
<dbReference type="NCBIfam" id="NF002869">
    <property type="entry name" value="PRK03187.1"/>
    <property type="match status" value="1"/>
</dbReference>
<evidence type="ECO:0000313" key="4">
    <source>
        <dbReference type="EMBL" id="TXC91283.1"/>
    </source>
</evidence>
<dbReference type="AlphaFoldDB" id="A0A5C6W0T6"/>
<dbReference type="HAMAP" id="MF_00727">
    <property type="entry name" value="Tgl"/>
    <property type="match status" value="1"/>
</dbReference>
<dbReference type="EC" id="2.3.2.13" evidence="4"/>
<organism evidence="4 5">
    <name type="scientific">Metabacillus litoralis</name>
    <dbReference type="NCBI Taxonomy" id="152268"/>
    <lineage>
        <taxon>Bacteria</taxon>
        <taxon>Bacillati</taxon>
        <taxon>Bacillota</taxon>
        <taxon>Bacilli</taxon>
        <taxon>Bacillales</taxon>
        <taxon>Bacillaceae</taxon>
        <taxon>Metabacillus</taxon>
    </lineage>
</organism>
<dbReference type="OrthoDB" id="1845399at2"/>
<dbReference type="GO" id="GO:0030435">
    <property type="term" value="P:sporulation resulting in formation of a cellular spore"/>
    <property type="evidence" value="ECO:0007669"/>
    <property type="project" value="UniProtKB-KW"/>
</dbReference>
<sequence>MIIIGNQLQNENQLTSSSLSSEQNEMIAKMSRYNNKYSFLNNEHFQFVLQLRLAIIKSARNLYASKAKFTTFARAHCNGDFWNLTPQGGFKLKSGVSPSMAINDIYENGVLYGFECATAMVIIFYSAVMHSIDRKQFDRLYQGLYLRDWQSDEDLPIYTKRGNDYLPGDCLYFDNPQFNPNTPHWQGENAIDLGNDLFFGHGIGIKTAEGIIEALNKRRASYATESAHLLSQVTRIDDKYLYQFSRDSSRNNALNFITTNSIVGKIGCNCLTL</sequence>
<evidence type="ECO:0000256" key="1">
    <source>
        <dbReference type="ARBA" id="ARBA00022679"/>
    </source>
</evidence>
<protein>
    <submittedName>
        <fullName evidence="4">Protein-glutamine gamma-glutamyltransferase</fullName>
        <ecNumber evidence="4">2.3.2.13</ecNumber>
    </submittedName>
</protein>
<keyword evidence="3 4" id="KW-0012">Acyltransferase</keyword>
<evidence type="ECO:0000313" key="5">
    <source>
        <dbReference type="Proteomes" id="UP000321363"/>
    </source>
</evidence>
<evidence type="ECO:0000256" key="2">
    <source>
        <dbReference type="ARBA" id="ARBA00022969"/>
    </source>
</evidence>
<dbReference type="Proteomes" id="UP000321363">
    <property type="component" value="Unassembled WGS sequence"/>
</dbReference>
<dbReference type="InterPro" id="IPR020916">
    <property type="entry name" value="Gln_gamma-glutamylTfrase_bac"/>
</dbReference>
<keyword evidence="5" id="KW-1185">Reference proteome</keyword>
<reference evidence="4 5" key="1">
    <citation type="journal article" date="2005" name="Int. J. Syst. Evol. Microbiol.">
        <title>Bacillus litoralis sp. nov., isolated from a tidal flat of the Yellow Sea in Korea.</title>
        <authorList>
            <person name="Yoon J.H."/>
            <person name="Oh T.K."/>
        </authorList>
    </citation>
    <scope>NUCLEOTIDE SEQUENCE [LARGE SCALE GENOMIC DNA]</scope>
    <source>
        <strain evidence="4 5">SW-211</strain>
    </source>
</reference>
<dbReference type="GO" id="GO:0003810">
    <property type="term" value="F:protein-glutamine gamma-glutamyltransferase activity"/>
    <property type="evidence" value="ECO:0007669"/>
    <property type="project" value="UniProtKB-EC"/>
</dbReference>
<gene>
    <name evidence="4" type="ORF">FS935_10330</name>
</gene>
<accession>A0A5C6W0T6</accession>
<name>A0A5C6W0T6_9BACI</name>
<dbReference type="EMBL" id="VOQF01000005">
    <property type="protein sequence ID" value="TXC91283.1"/>
    <property type="molecule type" value="Genomic_DNA"/>
</dbReference>
<dbReference type="Pfam" id="PF20085">
    <property type="entry name" value="TGL"/>
    <property type="match status" value="1"/>
</dbReference>
<keyword evidence="1 4" id="KW-0808">Transferase</keyword>
<keyword evidence="2" id="KW-0749">Sporulation</keyword>
<dbReference type="RefSeq" id="WP_146948230.1">
    <property type="nucleotide sequence ID" value="NZ_VOQF01000005.1"/>
</dbReference>
<proteinExistence type="inferred from homology"/>
<comment type="caution">
    <text evidence="4">The sequence shown here is derived from an EMBL/GenBank/DDBJ whole genome shotgun (WGS) entry which is preliminary data.</text>
</comment>